<dbReference type="GO" id="GO:1990253">
    <property type="term" value="P:cellular response to leucine starvation"/>
    <property type="evidence" value="ECO:0007669"/>
    <property type="project" value="TreeGrafter"/>
</dbReference>
<dbReference type="GO" id="GO:0005737">
    <property type="term" value="C:cytoplasm"/>
    <property type="evidence" value="ECO:0007669"/>
    <property type="project" value="UniProtKB-SubCell"/>
</dbReference>
<dbReference type="GO" id="GO:1904262">
    <property type="term" value="P:negative regulation of TORC1 signaling"/>
    <property type="evidence" value="ECO:0007669"/>
    <property type="project" value="TreeGrafter"/>
</dbReference>
<comment type="subcellular location">
    <subcellularLocation>
        <location evidence="1">Cytoplasm</location>
    </subcellularLocation>
</comment>
<dbReference type="GO" id="GO:0071233">
    <property type="term" value="P:cellular response to L-leucine"/>
    <property type="evidence" value="ECO:0007669"/>
    <property type="project" value="TreeGrafter"/>
</dbReference>
<comment type="similarity">
    <text evidence="2">Belongs to the sestrin family.</text>
</comment>
<gene>
    <name evidence="5" type="ORF">FMOSSE_LOCUS5292</name>
</gene>
<dbReference type="SUPFAM" id="SSF69118">
    <property type="entry name" value="AhpD-like"/>
    <property type="match status" value="1"/>
</dbReference>
<dbReference type="Proteomes" id="UP000789375">
    <property type="component" value="Unassembled WGS sequence"/>
</dbReference>
<accession>A0A9N9ADN4</accession>
<dbReference type="GO" id="GO:0005634">
    <property type="term" value="C:nucleus"/>
    <property type="evidence" value="ECO:0007669"/>
    <property type="project" value="InterPro"/>
</dbReference>
<name>A0A9N9ADN4_FUNMO</name>
<feature type="compositionally biased region" description="Low complexity" evidence="4">
    <location>
        <begin position="321"/>
        <end position="342"/>
    </location>
</feature>
<reference evidence="5" key="1">
    <citation type="submission" date="2021-06" db="EMBL/GenBank/DDBJ databases">
        <authorList>
            <person name="Kallberg Y."/>
            <person name="Tangrot J."/>
            <person name="Rosling A."/>
        </authorList>
    </citation>
    <scope>NUCLEOTIDE SEQUENCE</scope>
    <source>
        <strain evidence="5">87-6 pot B 2015</strain>
    </source>
</reference>
<dbReference type="GO" id="GO:1901031">
    <property type="term" value="P:regulation of response to reactive oxygen species"/>
    <property type="evidence" value="ECO:0007669"/>
    <property type="project" value="InterPro"/>
</dbReference>
<evidence type="ECO:0000256" key="4">
    <source>
        <dbReference type="SAM" id="MobiDB-lite"/>
    </source>
</evidence>
<feature type="region of interest" description="Disordered" evidence="4">
    <location>
        <begin position="220"/>
        <end position="244"/>
    </location>
</feature>
<dbReference type="InterPro" id="IPR006730">
    <property type="entry name" value="Sestrin"/>
</dbReference>
<evidence type="ECO:0000313" key="6">
    <source>
        <dbReference type="Proteomes" id="UP000789375"/>
    </source>
</evidence>
<dbReference type="EMBL" id="CAJVPP010000988">
    <property type="protein sequence ID" value="CAG8526460.1"/>
    <property type="molecule type" value="Genomic_DNA"/>
</dbReference>
<dbReference type="InterPro" id="IPR029032">
    <property type="entry name" value="AhpD-like"/>
</dbReference>
<dbReference type="AlphaFoldDB" id="A0A9N9ADN4"/>
<protein>
    <submittedName>
        <fullName evidence="5">10452_t:CDS:1</fullName>
    </submittedName>
</protein>
<feature type="compositionally biased region" description="Acidic residues" evidence="4">
    <location>
        <begin position="234"/>
        <end position="244"/>
    </location>
</feature>
<dbReference type="GO" id="GO:0016239">
    <property type="term" value="P:positive regulation of macroautophagy"/>
    <property type="evidence" value="ECO:0007669"/>
    <property type="project" value="TreeGrafter"/>
</dbReference>
<dbReference type="PANTHER" id="PTHR12474">
    <property type="entry name" value="P53 REGULATED PA26 NUCLEAR PROTEIN SESTRIN"/>
    <property type="match status" value="1"/>
</dbReference>
<dbReference type="Pfam" id="PF04636">
    <property type="entry name" value="PA26"/>
    <property type="match status" value="1"/>
</dbReference>
<feature type="region of interest" description="Disordered" evidence="4">
    <location>
        <begin position="548"/>
        <end position="593"/>
    </location>
</feature>
<feature type="compositionally biased region" description="Low complexity" evidence="4">
    <location>
        <begin position="122"/>
        <end position="134"/>
    </location>
</feature>
<proteinExistence type="inferred from homology"/>
<organism evidence="5 6">
    <name type="scientific">Funneliformis mosseae</name>
    <name type="common">Endomycorrhizal fungus</name>
    <name type="synonym">Glomus mosseae</name>
    <dbReference type="NCBI Taxonomy" id="27381"/>
    <lineage>
        <taxon>Eukaryota</taxon>
        <taxon>Fungi</taxon>
        <taxon>Fungi incertae sedis</taxon>
        <taxon>Mucoromycota</taxon>
        <taxon>Glomeromycotina</taxon>
        <taxon>Glomeromycetes</taxon>
        <taxon>Glomerales</taxon>
        <taxon>Glomeraceae</taxon>
        <taxon>Funneliformis</taxon>
    </lineage>
</organism>
<dbReference type="GO" id="GO:0016684">
    <property type="term" value="F:oxidoreductase activity, acting on peroxide as acceptor"/>
    <property type="evidence" value="ECO:0007669"/>
    <property type="project" value="TreeGrafter"/>
</dbReference>
<dbReference type="PANTHER" id="PTHR12474:SF0">
    <property type="entry name" value="SESTRIN HOMOLOG"/>
    <property type="match status" value="1"/>
</dbReference>
<comment type="caution">
    <text evidence="5">The sequence shown here is derived from an EMBL/GenBank/DDBJ whole genome shotgun (WGS) entry which is preliminary data.</text>
</comment>
<keyword evidence="3" id="KW-0963">Cytoplasm</keyword>
<evidence type="ECO:0000256" key="2">
    <source>
        <dbReference type="ARBA" id="ARBA00008350"/>
    </source>
</evidence>
<feature type="region of interest" description="Disordered" evidence="4">
    <location>
        <begin position="310"/>
        <end position="353"/>
    </location>
</feature>
<keyword evidence="6" id="KW-1185">Reference proteome</keyword>
<feature type="region of interest" description="Disordered" evidence="4">
    <location>
        <begin position="87"/>
        <end position="134"/>
    </location>
</feature>
<sequence>MTYNSGRQQHYNRHFEDYSIPKSSTRDRQAGPLYRIALFDGLLNNNQVERTNALDNITRLVNNWAKECYPVERSTAGTVVSVTATGGKRNVSNASSPLSENSNNLSVTPMSSRKSSDSDDINPASSLLNSPNSPLLTDGSVSSYAASPVVDNGCGDMSTIPSILNVTNASDGDKSVNINQVNLFQHEYANQENASVPQRNGIPGDQFIYDGFRPYGSYSQHFSSHQQQRRDSADDNDDAEISEEEAKESLRLHLLTMLRMSIDCPFPDVRLSFEKCLEDLRMAGVPVPVPIYPAPSFYIAPEDILTLEWPPENTSNNTGITPSSSCSSPSSTSFSETSQFPQPITSSTPLWPLPKGRQPDPLVKNLLSDTFVNLGRLSHYYRVLAYFPGFMEKYQASYNIIVKGPIGPVPISWRFYIGIMAASQHKCQYIVSKLTSDFLINGGDANWLLGLQYAPQKIRNLATLNAILAHQPWRLQASHIGALVRVLPNNWTISEIVHVIMILSTFHSLSSFVLGCGIVPEYDSIGGYYDLPPWASTTVEGGSIGIMDSSESISPNVGSGLGITEEEQIEVEKPKDDDSGNNEKTPAENVTKELTSDVEIQRHTDQLIKRLKNKPDLHLSSSTWSSEIAEFENIEEETFTNESPTSDITLSPFLQNFSSTANTTSPTLLHSIYNLPSTNLSTEDFSRFLDPSVDTQYAYTDFVVNSSEYSVFKLQDYGWDHGVSMANRYFSGAGDVLDAEFAKVWDITDYCLFHSYQSSNIDTRPLRQAIWFYVQRLSGLLKDDYVYRDINTYLSNNFKTYLKKVSCKPEDIEYSDWKTAGFQLRAEEKCHVNLIAAESRKQAELIYGLSCVMKWYGKQSGDESSVEDELASET</sequence>
<evidence type="ECO:0000313" key="5">
    <source>
        <dbReference type="EMBL" id="CAG8526460.1"/>
    </source>
</evidence>
<dbReference type="GO" id="GO:0070728">
    <property type="term" value="F:L-leucine binding"/>
    <property type="evidence" value="ECO:0007669"/>
    <property type="project" value="TreeGrafter"/>
</dbReference>
<evidence type="ECO:0000256" key="3">
    <source>
        <dbReference type="ARBA" id="ARBA00022490"/>
    </source>
</evidence>
<evidence type="ECO:0000256" key="1">
    <source>
        <dbReference type="ARBA" id="ARBA00004496"/>
    </source>
</evidence>
<feature type="compositionally biased region" description="Low complexity" evidence="4">
    <location>
        <begin position="87"/>
        <end position="106"/>
    </location>
</feature>